<dbReference type="PANTHER" id="PTHR42760:SF5">
    <property type="entry name" value="2-DEHYDRO-3-DEOXY-D-GLUCONATE 5-DEHYDROGENASE"/>
    <property type="match status" value="1"/>
</dbReference>
<keyword evidence="3" id="KW-0560">Oxidoreductase</keyword>
<dbReference type="AlphaFoldDB" id="A0A409WTU1"/>
<evidence type="ECO:0000256" key="2">
    <source>
        <dbReference type="ARBA" id="ARBA00022857"/>
    </source>
</evidence>
<keyword evidence="2" id="KW-0521">NADP</keyword>
<feature type="domain" description="Ketoreductase" evidence="4">
    <location>
        <begin position="19"/>
        <end position="228"/>
    </location>
</feature>
<gene>
    <name evidence="5" type="ORF">CVT25_013786</name>
</gene>
<dbReference type="EMBL" id="NHYD01003195">
    <property type="protein sequence ID" value="PPQ81938.1"/>
    <property type="molecule type" value="Genomic_DNA"/>
</dbReference>
<evidence type="ECO:0000256" key="3">
    <source>
        <dbReference type="ARBA" id="ARBA00023002"/>
    </source>
</evidence>
<comment type="similarity">
    <text evidence="1">Belongs to the short-chain dehydrogenases/reductases (SDR) family.</text>
</comment>
<evidence type="ECO:0000256" key="1">
    <source>
        <dbReference type="ARBA" id="ARBA00006484"/>
    </source>
</evidence>
<keyword evidence="6" id="KW-1185">Reference proteome</keyword>
<dbReference type="STRING" id="93625.A0A409WTU1"/>
<evidence type="ECO:0000313" key="6">
    <source>
        <dbReference type="Proteomes" id="UP000283269"/>
    </source>
</evidence>
<dbReference type="InterPro" id="IPR036291">
    <property type="entry name" value="NAD(P)-bd_dom_sf"/>
</dbReference>
<dbReference type="OrthoDB" id="294295at2759"/>
<dbReference type="InParanoid" id="A0A409WTU1"/>
<evidence type="ECO:0000259" key="4">
    <source>
        <dbReference type="SMART" id="SM00822"/>
    </source>
</evidence>
<dbReference type="GO" id="GO:0016616">
    <property type="term" value="F:oxidoreductase activity, acting on the CH-OH group of donors, NAD or NADP as acceptor"/>
    <property type="evidence" value="ECO:0007669"/>
    <property type="project" value="UniProtKB-ARBA"/>
</dbReference>
<dbReference type="InterPro" id="IPR002347">
    <property type="entry name" value="SDR_fam"/>
</dbReference>
<sequence>MDATPTNIPVLDLFSLKGQNALITGASRGIGYACALALAQAGANICLVLRPPSPSTTTTTADPTTNTQDILTTLRTQHPSQHFTVVHADLSDTASVKGVFPAALAALDELGTGKQVDVFVNCAGIQRRAPAELFGEAEWDEVITTNLKSAFLLSQAAGAHMLTIPTPTTSVRSIIHFASLLSFQGGLTVPAYAAAKGGIAQLVKAFSNEWSARGVRVNAIVPGYVKTDMNSALLANPTRLRQISERIPAGRWGDPADFAGVIVFLASRASLYVCGELVVVDGSGDGTRCTSSGPLFAAHPF</sequence>
<comment type="caution">
    <text evidence="5">The sequence shown here is derived from an EMBL/GenBank/DDBJ whole genome shotgun (WGS) entry which is preliminary data.</text>
</comment>
<dbReference type="InterPro" id="IPR057326">
    <property type="entry name" value="KR_dom"/>
</dbReference>
<dbReference type="Proteomes" id="UP000283269">
    <property type="component" value="Unassembled WGS sequence"/>
</dbReference>
<accession>A0A409WTU1</accession>
<dbReference type="PRINTS" id="PR00081">
    <property type="entry name" value="GDHRDH"/>
</dbReference>
<dbReference type="PROSITE" id="PS00061">
    <property type="entry name" value="ADH_SHORT"/>
    <property type="match status" value="1"/>
</dbReference>
<dbReference type="Gene3D" id="3.40.50.720">
    <property type="entry name" value="NAD(P)-binding Rossmann-like Domain"/>
    <property type="match status" value="1"/>
</dbReference>
<reference evidence="5 6" key="1">
    <citation type="journal article" date="2018" name="Evol. Lett.">
        <title>Horizontal gene cluster transfer increased hallucinogenic mushroom diversity.</title>
        <authorList>
            <person name="Reynolds H.T."/>
            <person name="Vijayakumar V."/>
            <person name="Gluck-Thaler E."/>
            <person name="Korotkin H.B."/>
            <person name="Matheny P.B."/>
            <person name="Slot J.C."/>
        </authorList>
    </citation>
    <scope>NUCLEOTIDE SEQUENCE [LARGE SCALE GENOMIC DNA]</scope>
    <source>
        <strain evidence="5 6">2631</strain>
    </source>
</reference>
<dbReference type="SMART" id="SM00822">
    <property type="entry name" value="PKS_KR"/>
    <property type="match status" value="1"/>
</dbReference>
<dbReference type="FunFam" id="3.40.50.720:FF:000084">
    <property type="entry name" value="Short-chain dehydrogenase reductase"/>
    <property type="match status" value="1"/>
</dbReference>
<dbReference type="PANTHER" id="PTHR42760">
    <property type="entry name" value="SHORT-CHAIN DEHYDROGENASES/REDUCTASES FAMILY MEMBER"/>
    <property type="match status" value="1"/>
</dbReference>
<organism evidence="5 6">
    <name type="scientific">Psilocybe cyanescens</name>
    <dbReference type="NCBI Taxonomy" id="93625"/>
    <lineage>
        <taxon>Eukaryota</taxon>
        <taxon>Fungi</taxon>
        <taxon>Dikarya</taxon>
        <taxon>Basidiomycota</taxon>
        <taxon>Agaricomycotina</taxon>
        <taxon>Agaricomycetes</taxon>
        <taxon>Agaricomycetidae</taxon>
        <taxon>Agaricales</taxon>
        <taxon>Agaricineae</taxon>
        <taxon>Strophariaceae</taxon>
        <taxon>Psilocybe</taxon>
    </lineage>
</organism>
<dbReference type="Pfam" id="PF13561">
    <property type="entry name" value="adh_short_C2"/>
    <property type="match status" value="1"/>
</dbReference>
<dbReference type="SUPFAM" id="SSF51735">
    <property type="entry name" value="NAD(P)-binding Rossmann-fold domains"/>
    <property type="match status" value="1"/>
</dbReference>
<evidence type="ECO:0000313" key="5">
    <source>
        <dbReference type="EMBL" id="PPQ81938.1"/>
    </source>
</evidence>
<proteinExistence type="inferred from homology"/>
<name>A0A409WTU1_PSICY</name>
<dbReference type="InterPro" id="IPR020904">
    <property type="entry name" value="Sc_DH/Rdtase_CS"/>
</dbReference>
<protein>
    <recommendedName>
        <fullName evidence="4">Ketoreductase domain-containing protein</fullName>
    </recommendedName>
</protein>